<keyword evidence="8" id="KW-1185">Reference proteome</keyword>
<feature type="domain" description="Ubiquitin fusion degradation protein UFD1 N-terminal subdomain 1" evidence="5">
    <location>
        <begin position="22"/>
        <end position="121"/>
    </location>
</feature>
<dbReference type="Proteomes" id="UP000449547">
    <property type="component" value="Unassembled WGS sequence"/>
</dbReference>
<evidence type="ECO:0000313" key="7">
    <source>
        <dbReference type="EMBL" id="KAA8896939.1"/>
    </source>
</evidence>
<dbReference type="Pfam" id="PF03152">
    <property type="entry name" value="UFD1_N1"/>
    <property type="match status" value="1"/>
</dbReference>
<protein>
    <recommendedName>
        <fullName evidence="3">Ubiquitin fusion degradation protein 1</fullName>
    </recommendedName>
</protein>
<name>A0A642UK24_DIURU</name>
<feature type="domain" description="Ubiquitin fusion degradation protein UFD1 N-terminal subdomain 2" evidence="6">
    <location>
        <begin position="123"/>
        <end position="200"/>
    </location>
</feature>
<evidence type="ECO:0000259" key="5">
    <source>
        <dbReference type="Pfam" id="PF03152"/>
    </source>
</evidence>
<dbReference type="InterPro" id="IPR055417">
    <property type="entry name" value="UFD1_N1"/>
</dbReference>
<accession>A0A642UK24</accession>
<dbReference type="InterPro" id="IPR004854">
    <property type="entry name" value="Ufd1-like"/>
</dbReference>
<organism evidence="7 8">
    <name type="scientific">Diutina rugosa</name>
    <name type="common">Yeast</name>
    <name type="synonym">Candida rugosa</name>
    <dbReference type="NCBI Taxonomy" id="5481"/>
    <lineage>
        <taxon>Eukaryota</taxon>
        <taxon>Fungi</taxon>
        <taxon>Dikarya</taxon>
        <taxon>Ascomycota</taxon>
        <taxon>Saccharomycotina</taxon>
        <taxon>Pichiomycetes</taxon>
        <taxon>Debaryomycetaceae</taxon>
        <taxon>Diutina</taxon>
    </lineage>
</organism>
<dbReference type="OrthoDB" id="422728at2759"/>
<evidence type="ECO:0000313" key="8">
    <source>
        <dbReference type="Proteomes" id="UP000449547"/>
    </source>
</evidence>
<evidence type="ECO:0000259" key="6">
    <source>
        <dbReference type="Pfam" id="PF24842"/>
    </source>
</evidence>
<dbReference type="GO" id="GO:0032182">
    <property type="term" value="F:ubiquitin-like protein binding"/>
    <property type="evidence" value="ECO:0007669"/>
    <property type="project" value="UniProtKB-ARBA"/>
</dbReference>
<sequence>MFSGFGGVFGGGFGIPAASNKFEEHFRCYPVSMMGDGIRKDDANFGGKIFLPSSALNKLTMLHIRYPMLFELTNEATNTRTHSGVLEFVAEEGRAYIPQWMMETLGLNPGQIVKIANCDLPLGRFVKIEPQSVDFLDISDPKAVLENVLRKFSTLTVNDVIEINYNDQSYGIKVLEVKPDESSHGICVVETDLETDFAPPVGYVEPDYKSTSVSKSATPAPIDPSKVNRGAGAATMAKSINYANLVSNGNKFSGSGQKLSGKAVDPNQGKKVSVDDLDPDAPAVPLDLPPNQLFFGFPVVLPTPSPTDDEQPQATRRFEGSGQSLRQSRKRKGQNDNLPSPKAQKSPPEYIEID</sequence>
<dbReference type="GO" id="GO:0034098">
    <property type="term" value="C:VCP-NPL4-UFD1 AAA ATPase complex"/>
    <property type="evidence" value="ECO:0007669"/>
    <property type="project" value="TreeGrafter"/>
</dbReference>
<feature type="region of interest" description="Disordered" evidence="4">
    <location>
        <begin position="299"/>
        <end position="354"/>
    </location>
</feature>
<evidence type="ECO:0000256" key="3">
    <source>
        <dbReference type="ARBA" id="ARBA00074895"/>
    </source>
</evidence>
<dbReference type="Gene3D" id="2.40.40.50">
    <property type="entry name" value="Ubiquitin fusion degradation protein UFD1, N-terminal domain"/>
    <property type="match status" value="1"/>
</dbReference>
<dbReference type="GO" id="GO:0036503">
    <property type="term" value="P:ERAD pathway"/>
    <property type="evidence" value="ECO:0007669"/>
    <property type="project" value="TreeGrafter"/>
</dbReference>
<dbReference type="GO" id="GO:0006511">
    <property type="term" value="P:ubiquitin-dependent protein catabolic process"/>
    <property type="evidence" value="ECO:0007669"/>
    <property type="project" value="InterPro"/>
</dbReference>
<gene>
    <name evidence="7" type="ORF">DIURU_005452</name>
</gene>
<dbReference type="GeneID" id="54784103"/>
<dbReference type="Gene3D" id="3.10.330.10">
    <property type="match status" value="1"/>
</dbReference>
<feature type="region of interest" description="Disordered" evidence="4">
    <location>
        <begin position="255"/>
        <end position="284"/>
    </location>
</feature>
<dbReference type="EMBL" id="SWFT01000161">
    <property type="protein sequence ID" value="KAA8896939.1"/>
    <property type="molecule type" value="Genomic_DNA"/>
</dbReference>
<evidence type="ECO:0000256" key="2">
    <source>
        <dbReference type="ARBA" id="ARBA00022786"/>
    </source>
</evidence>
<dbReference type="GO" id="GO:0031593">
    <property type="term" value="F:polyubiquitin modification-dependent protein binding"/>
    <property type="evidence" value="ECO:0007669"/>
    <property type="project" value="TreeGrafter"/>
</dbReference>
<dbReference type="InterPro" id="IPR055418">
    <property type="entry name" value="UFD1_N2"/>
</dbReference>
<evidence type="ECO:0000256" key="4">
    <source>
        <dbReference type="SAM" id="MobiDB-lite"/>
    </source>
</evidence>
<dbReference type="InterPro" id="IPR042299">
    <property type="entry name" value="Ufd1-like_Nn"/>
</dbReference>
<dbReference type="FunFam" id="2.40.40.50:FF:000001">
    <property type="entry name" value="Ubiquitin fusion degradation protein 1 homolog"/>
    <property type="match status" value="1"/>
</dbReference>
<dbReference type="AlphaFoldDB" id="A0A642UK24"/>
<proteinExistence type="inferred from homology"/>
<reference evidence="7 8" key="1">
    <citation type="submission" date="2019-07" db="EMBL/GenBank/DDBJ databases">
        <title>Genome assembly of two rare yeast pathogens: Diutina rugosa and Trichomonascus ciferrii.</title>
        <authorList>
            <person name="Mixao V."/>
            <person name="Saus E."/>
            <person name="Hansen A."/>
            <person name="Lass-Flor C."/>
            <person name="Gabaldon T."/>
        </authorList>
    </citation>
    <scope>NUCLEOTIDE SEQUENCE [LARGE SCALE GENOMIC DNA]</scope>
    <source>
        <strain evidence="7 8">CBS 613</strain>
    </source>
</reference>
<keyword evidence="2" id="KW-0833">Ubl conjugation pathway</keyword>
<dbReference type="RefSeq" id="XP_034009681.1">
    <property type="nucleotide sequence ID" value="XM_034158436.1"/>
</dbReference>
<comment type="caution">
    <text evidence="7">The sequence shown here is derived from an EMBL/GenBank/DDBJ whole genome shotgun (WGS) entry which is preliminary data.</text>
</comment>
<dbReference type="VEuPathDB" id="FungiDB:DIURU_005452"/>
<comment type="similarity">
    <text evidence="1">Belongs to the UFD1 family.</text>
</comment>
<dbReference type="Pfam" id="PF24842">
    <property type="entry name" value="UFD1_N2"/>
    <property type="match status" value="1"/>
</dbReference>
<dbReference type="OMA" id="VCMIETD"/>
<dbReference type="PANTHER" id="PTHR12555:SF13">
    <property type="entry name" value="UBIQUITIN RECOGNITION FACTOR IN ER-ASSOCIATED DEGRADATION PROTEIN 1"/>
    <property type="match status" value="1"/>
</dbReference>
<dbReference type="PANTHER" id="PTHR12555">
    <property type="entry name" value="UBIQUITIN FUSION DEGRADATON PROTEIN 1"/>
    <property type="match status" value="1"/>
</dbReference>
<evidence type="ECO:0000256" key="1">
    <source>
        <dbReference type="ARBA" id="ARBA00006043"/>
    </source>
</evidence>